<dbReference type="NCBIfam" id="NF000840">
    <property type="entry name" value="PRK00071.1-3"/>
    <property type="match status" value="1"/>
</dbReference>
<evidence type="ECO:0000256" key="6">
    <source>
        <dbReference type="ARBA" id="ARBA00022695"/>
    </source>
</evidence>
<dbReference type="SUPFAM" id="SSF52374">
    <property type="entry name" value="Nucleotidylyl transferase"/>
    <property type="match status" value="1"/>
</dbReference>
<dbReference type="GO" id="GO:0009435">
    <property type="term" value="P:NAD+ biosynthetic process"/>
    <property type="evidence" value="ECO:0007669"/>
    <property type="project" value="UniProtKB-UniRule"/>
</dbReference>
<dbReference type="PANTHER" id="PTHR39321:SF3">
    <property type="entry name" value="PHOSPHOPANTETHEINE ADENYLYLTRANSFERASE"/>
    <property type="match status" value="1"/>
</dbReference>
<keyword evidence="6 15" id="KW-0548">Nucleotidyltransferase</keyword>
<dbReference type="InterPro" id="IPR004821">
    <property type="entry name" value="Cyt_trans-like"/>
</dbReference>
<dbReference type="InterPro" id="IPR014729">
    <property type="entry name" value="Rossmann-like_a/b/a_fold"/>
</dbReference>
<dbReference type="EMBL" id="CP002582">
    <property type="protein sequence ID" value="ADZ83826.1"/>
    <property type="molecule type" value="Genomic_DNA"/>
</dbReference>
<keyword evidence="18" id="KW-1185">Reference proteome</keyword>
<keyword evidence="7" id="KW-0479">Metal-binding</keyword>
<dbReference type="STRING" id="642492.Clole_2112"/>
<gene>
    <name evidence="15" type="primary">nadD</name>
    <name evidence="17" type="ordered locus">Clole_2112</name>
</gene>
<dbReference type="CDD" id="cd00077">
    <property type="entry name" value="HDc"/>
    <property type="match status" value="1"/>
</dbReference>
<dbReference type="Gene3D" id="1.10.3210.10">
    <property type="entry name" value="Hypothetical protein af1432"/>
    <property type="match status" value="1"/>
</dbReference>
<keyword evidence="4 15" id="KW-0662">Pyridine nucleotide biosynthesis</keyword>
<dbReference type="Pfam" id="PF01966">
    <property type="entry name" value="HD"/>
    <property type="match status" value="1"/>
</dbReference>
<dbReference type="Gene3D" id="3.40.50.620">
    <property type="entry name" value="HUPs"/>
    <property type="match status" value="1"/>
</dbReference>
<dbReference type="NCBIfam" id="TIGR00125">
    <property type="entry name" value="cyt_tran_rel"/>
    <property type="match status" value="1"/>
</dbReference>
<reference evidence="17 18" key="1">
    <citation type="journal article" date="2011" name="J. Bacteriol.">
        <title>Complete genome sequence of the cellulose-degrading bacterium Cellulosilyticum lentocellum.</title>
        <authorList>
            <consortium name="US DOE Joint Genome Institute"/>
            <person name="Miller D.A."/>
            <person name="Suen G."/>
            <person name="Bruce D."/>
            <person name="Copeland A."/>
            <person name="Cheng J.F."/>
            <person name="Detter C."/>
            <person name="Goodwin L.A."/>
            <person name="Han C.S."/>
            <person name="Hauser L.J."/>
            <person name="Land M.L."/>
            <person name="Lapidus A."/>
            <person name="Lucas S."/>
            <person name="Meincke L."/>
            <person name="Pitluck S."/>
            <person name="Tapia R."/>
            <person name="Teshima H."/>
            <person name="Woyke T."/>
            <person name="Fox B.G."/>
            <person name="Angert E.R."/>
            <person name="Currie C.R."/>
        </authorList>
    </citation>
    <scope>NUCLEOTIDE SEQUENCE [LARGE SCALE GENOMIC DNA]</scope>
    <source>
        <strain evidence="18">ATCC 49066 / DSM 5427 / NCIMB 11756 / RHM5</strain>
    </source>
</reference>
<evidence type="ECO:0000259" key="16">
    <source>
        <dbReference type="PROSITE" id="PS51831"/>
    </source>
</evidence>
<dbReference type="UniPathway" id="UPA00253">
    <property type="reaction ID" value="UER00332"/>
</dbReference>
<evidence type="ECO:0000256" key="7">
    <source>
        <dbReference type="ARBA" id="ARBA00022723"/>
    </source>
</evidence>
<organism evidence="17 18">
    <name type="scientific">Cellulosilyticum lentocellum (strain ATCC 49066 / DSM 5427 / NCIMB 11756 / RHM5)</name>
    <name type="common">Clostridium lentocellum</name>
    <dbReference type="NCBI Taxonomy" id="642492"/>
    <lineage>
        <taxon>Bacteria</taxon>
        <taxon>Bacillati</taxon>
        <taxon>Bacillota</taxon>
        <taxon>Clostridia</taxon>
        <taxon>Lachnospirales</taxon>
        <taxon>Cellulosilyticaceae</taxon>
        <taxon>Cellulosilyticum</taxon>
    </lineage>
</organism>
<dbReference type="Pfam" id="PF01467">
    <property type="entry name" value="CTP_transf_like"/>
    <property type="match status" value="1"/>
</dbReference>
<accession>F2JQW8</accession>
<keyword evidence="8 15" id="KW-0547">Nucleotide-binding</keyword>
<evidence type="ECO:0000256" key="15">
    <source>
        <dbReference type="HAMAP-Rule" id="MF_00244"/>
    </source>
</evidence>
<sequence length="406" mass="47042">MYKQKAIRKLAIMGGTFDPIHIGHLVTAEEVRHEFGVDEVLFVPTGHPPHKSNINMTTSEHRYLMTVLATAANPSFKVSRIEIEREGVTYTIDTIKELKRIYGENVRLYFITGADAIHKILGWKDCSELLQICDFVAVTRPGYNKDELLKQVEELNRTYETNIHFLEVPALAISSSNIRKRIGELKPIKYLVPEEVENYIKKHSLYDYDLHLTEDEKAQMYSYVASRLSPKRYAHTRGVVEMALEYAKLNGLDYDETFIAALFHDIAKELPKEESLRLCERYQIDLDDFEKSHLHLAHGKIGAAILEHEWGIHKPSIINSIKYHTVGRLNMTDLEKVIYLADMTEEGRSSYKGKEQIKHLAQYNLDRAMYKALYSSYNYVTNILKQDVHPVTHELLAYYKQFDVEK</sequence>
<comment type="similarity">
    <text evidence="3 15">Belongs to the NadD family.</text>
</comment>
<feature type="domain" description="HD" evidence="16">
    <location>
        <begin position="232"/>
        <end position="347"/>
    </location>
</feature>
<proteinExistence type="inferred from homology"/>
<evidence type="ECO:0000256" key="2">
    <source>
        <dbReference type="ARBA" id="ARBA00005019"/>
    </source>
</evidence>
<dbReference type="GO" id="GO:0005524">
    <property type="term" value="F:ATP binding"/>
    <property type="evidence" value="ECO:0007669"/>
    <property type="project" value="UniProtKB-KW"/>
</dbReference>
<dbReference type="PROSITE" id="PS51831">
    <property type="entry name" value="HD"/>
    <property type="match status" value="1"/>
</dbReference>
<dbReference type="Proteomes" id="UP000008467">
    <property type="component" value="Chromosome"/>
</dbReference>
<evidence type="ECO:0000256" key="10">
    <source>
        <dbReference type="ARBA" id="ARBA00022840"/>
    </source>
</evidence>
<dbReference type="EC" id="2.7.7.18" evidence="15"/>
<dbReference type="InterPro" id="IPR003607">
    <property type="entry name" value="HD/PDEase_dom"/>
</dbReference>
<keyword evidence="11" id="KW-0408">Iron</keyword>
<evidence type="ECO:0000256" key="12">
    <source>
        <dbReference type="ARBA" id="ARBA00023027"/>
    </source>
</evidence>
<keyword evidence="9 17" id="KW-0378">Hydrolase</keyword>
<evidence type="ECO:0000313" key="18">
    <source>
        <dbReference type="Proteomes" id="UP000008467"/>
    </source>
</evidence>
<dbReference type="CDD" id="cd02165">
    <property type="entry name" value="NMNAT"/>
    <property type="match status" value="1"/>
</dbReference>
<evidence type="ECO:0000256" key="13">
    <source>
        <dbReference type="ARBA" id="ARBA00048721"/>
    </source>
</evidence>
<dbReference type="FunFam" id="3.40.50.620:FF:000039">
    <property type="entry name" value="Probable nicotinate-nucleotide adenylyltransferase"/>
    <property type="match status" value="1"/>
</dbReference>
<dbReference type="eggNOG" id="COG1057">
    <property type="taxonomic scope" value="Bacteria"/>
</dbReference>
<dbReference type="NCBIfam" id="TIGR00482">
    <property type="entry name" value="nicotinate (nicotinamide) nucleotide adenylyltransferase"/>
    <property type="match status" value="1"/>
</dbReference>
<keyword evidence="10 15" id="KW-0067">ATP-binding</keyword>
<name>F2JQW8_CELLD</name>
<dbReference type="HAMAP" id="MF_00244">
    <property type="entry name" value="NaMN_adenylyltr"/>
    <property type="match status" value="1"/>
</dbReference>
<evidence type="ECO:0000256" key="11">
    <source>
        <dbReference type="ARBA" id="ARBA00023004"/>
    </source>
</evidence>
<keyword evidence="5 15" id="KW-0808">Transferase</keyword>
<dbReference type="SMART" id="SM00471">
    <property type="entry name" value="HDc"/>
    <property type="match status" value="1"/>
</dbReference>
<comment type="catalytic activity">
    <reaction evidence="13 15">
        <text>nicotinate beta-D-ribonucleotide + ATP + H(+) = deamido-NAD(+) + diphosphate</text>
        <dbReference type="Rhea" id="RHEA:22860"/>
        <dbReference type="ChEBI" id="CHEBI:15378"/>
        <dbReference type="ChEBI" id="CHEBI:30616"/>
        <dbReference type="ChEBI" id="CHEBI:33019"/>
        <dbReference type="ChEBI" id="CHEBI:57502"/>
        <dbReference type="ChEBI" id="CHEBI:58437"/>
        <dbReference type="EC" id="2.7.7.18"/>
    </reaction>
</comment>
<dbReference type="AlphaFoldDB" id="F2JQW8"/>
<dbReference type="HOGENOM" id="CLU_050191_0_0_9"/>
<evidence type="ECO:0000313" key="17">
    <source>
        <dbReference type="EMBL" id="ADZ83826.1"/>
    </source>
</evidence>
<evidence type="ECO:0000256" key="3">
    <source>
        <dbReference type="ARBA" id="ARBA00009014"/>
    </source>
</evidence>
<dbReference type="GO" id="GO:0046872">
    <property type="term" value="F:metal ion binding"/>
    <property type="evidence" value="ECO:0007669"/>
    <property type="project" value="UniProtKB-KW"/>
</dbReference>
<evidence type="ECO:0000256" key="9">
    <source>
        <dbReference type="ARBA" id="ARBA00022801"/>
    </source>
</evidence>
<evidence type="ECO:0000256" key="5">
    <source>
        <dbReference type="ARBA" id="ARBA00022679"/>
    </source>
</evidence>
<comment type="pathway">
    <text evidence="2 15">Cofactor biosynthesis; NAD(+) biosynthesis; deamido-NAD(+) from nicotinate D-ribonucleotide: step 1/1.</text>
</comment>
<evidence type="ECO:0000256" key="8">
    <source>
        <dbReference type="ARBA" id="ARBA00022741"/>
    </source>
</evidence>
<dbReference type="KEGG" id="cle:Clole_2112"/>
<dbReference type="InterPro" id="IPR005248">
    <property type="entry name" value="NadD/NMNAT"/>
</dbReference>
<comment type="function">
    <text evidence="1 15">Catalyzes the reversible adenylation of nicotinate mononucleotide (NaMN) to nicotinic acid adenine dinucleotide (NaAD).</text>
</comment>
<evidence type="ECO:0000256" key="4">
    <source>
        <dbReference type="ARBA" id="ARBA00022642"/>
    </source>
</evidence>
<evidence type="ECO:0000256" key="1">
    <source>
        <dbReference type="ARBA" id="ARBA00002324"/>
    </source>
</evidence>
<dbReference type="GO" id="GO:0008803">
    <property type="term" value="F:bis(5'-nucleosyl)-tetraphosphatase (symmetrical) activity"/>
    <property type="evidence" value="ECO:0007669"/>
    <property type="project" value="UniProtKB-EC"/>
</dbReference>
<comment type="catalytic activity">
    <reaction evidence="14">
        <text>P(1),P(4)-bis(5'-adenosyl) tetraphosphate + H2O = 2 ADP + 2 H(+)</text>
        <dbReference type="Rhea" id="RHEA:24252"/>
        <dbReference type="ChEBI" id="CHEBI:15377"/>
        <dbReference type="ChEBI" id="CHEBI:15378"/>
        <dbReference type="ChEBI" id="CHEBI:58141"/>
        <dbReference type="ChEBI" id="CHEBI:456216"/>
        <dbReference type="EC" id="3.6.1.41"/>
    </reaction>
</comment>
<dbReference type="InterPro" id="IPR005249">
    <property type="entry name" value="YqeK"/>
</dbReference>
<keyword evidence="12 15" id="KW-0520">NAD</keyword>
<dbReference type="RefSeq" id="WP_013657120.1">
    <property type="nucleotide sequence ID" value="NC_015275.1"/>
</dbReference>
<dbReference type="NCBIfam" id="TIGR00488">
    <property type="entry name" value="bis(5'-nucleosyl)-tetraphosphatase (symmetrical) YqeK"/>
    <property type="match status" value="1"/>
</dbReference>
<evidence type="ECO:0000256" key="14">
    <source>
        <dbReference type="ARBA" id="ARBA00049417"/>
    </source>
</evidence>
<dbReference type="SUPFAM" id="SSF109604">
    <property type="entry name" value="HD-domain/PDEase-like"/>
    <property type="match status" value="1"/>
</dbReference>
<dbReference type="InterPro" id="IPR006674">
    <property type="entry name" value="HD_domain"/>
</dbReference>
<protein>
    <recommendedName>
        <fullName evidence="15">Probable nicotinate-nucleotide adenylyltransferase</fullName>
        <ecNumber evidence="15">2.7.7.18</ecNumber>
    </recommendedName>
    <alternativeName>
        <fullName evidence="15">Deamido-NAD(+) diphosphorylase</fullName>
    </alternativeName>
    <alternativeName>
        <fullName evidence="15">Deamido-NAD(+) pyrophosphorylase</fullName>
    </alternativeName>
    <alternativeName>
        <fullName evidence="15">Nicotinate mononucleotide adenylyltransferase</fullName>
        <shortName evidence="15">NaMN adenylyltransferase</shortName>
    </alternativeName>
</protein>
<dbReference type="GO" id="GO:0004515">
    <property type="term" value="F:nicotinate-nucleotide adenylyltransferase activity"/>
    <property type="evidence" value="ECO:0007669"/>
    <property type="project" value="UniProtKB-UniRule"/>
</dbReference>
<dbReference type="PANTHER" id="PTHR39321">
    <property type="entry name" value="NICOTINATE-NUCLEOTIDE ADENYLYLTRANSFERASE-RELATED"/>
    <property type="match status" value="1"/>
</dbReference>
<dbReference type="eggNOG" id="COG1713">
    <property type="taxonomic scope" value="Bacteria"/>
</dbReference>